<accession>A0A250XFS5</accession>
<dbReference type="AlphaFoldDB" id="A0A250XFS5"/>
<evidence type="ECO:0000256" key="2">
    <source>
        <dbReference type="SAM" id="SignalP"/>
    </source>
</evidence>
<feature type="chain" id="PRO_5013259117" evidence="2">
    <location>
        <begin position="23"/>
        <end position="229"/>
    </location>
</feature>
<feature type="signal peptide" evidence="2">
    <location>
        <begin position="1"/>
        <end position="22"/>
    </location>
</feature>
<keyword evidence="1" id="KW-1133">Transmembrane helix</keyword>
<dbReference type="PANTHER" id="PTHR36768">
    <property type="entry name" value="ATP-DEPENDENT HELICASE/DEOXYRIBONUCLEASE SUBUNIT B"/>
    <property type="match status" value="1"/>
</dbReference>
<evidence type="ECO:0000313" key="3">
    <source>
        <dbReference type="EMBL" id="GAX81759.1"/>
    </source>
</evidence>
<dbReference type="STRING" id="1157962.A0A250XFS5"/>
<keyword evidence="4" id="KW-1185">Reference proteome</keyword>
<proteinExistence type="predicted"/>
<dbReference type="PANTHER" id="PTHR36768:SF1">
    <property type="entry name" value="ATP-DEPENDENT HELICASE_DEOXYRIBONUCLEASE SUBUNIT B"/>
    <property type="match status" value="1"/>
</dbReference>
<name>A0A250XFS5_9CHLO</name>
<gene>
    <name evidence="3" type="ORF">CEUSTIGMA_g9187.t1</name>
</gene>
<dbReference type="Proteomes" id="UP000232323">
    <property type="component" value="Unassembled WGS sequence"/>
</dbReference>
<feature type="transmembrane region" description="Helical" evidence="1">
    <location>
        <begin position="171"/>
        <end position="191"/>
    </location>
</feature>
<keyword evidence="2" id="KW-0732">Signal</keyword>
<comment type="caution">
    <text evidence="3">The sequence shown here is derived from an EMBL/GenBank/DDBJ whole genome shotgun (WGS) entry which is preliminary data.</text>
</comment>
<keyword evidence="1" id="KW-0472">Membrane</keyword>
<reference evidence="3 4" key="1">
    <citation type="submission" date="2017-08" db="EMBL/GenBank/DDBJ databases">
        <title>Acidophilic green algal genome provides insights into adaptation to an acidic environment.</title>
        <authorList>
            <person name="Hirooka S."/>
            <person name="Hirose Y."/>
            <person name="Kanesaki Y."/>
            <person name="Higuchi S."/>
            <person name="Fujiwara T."/>
            <person name="Onuma R."/>
            <person name="Era A."/>
            <person name="Ohbayashi R."/>
            <person name="Uzuka A."/>
            <person name="Nozaki H."/>
            <person name="Yoshikawa H."/>
            <person name="Miyagishima S.Y."/>
        </authorList>
    </citation>
    <scope>NUCLEOTIDE SEQUENCE [LARGE SCALE GENOMIC DNA]</scope>
    <source>
        <strain evidence="3 4">NIES-2499</strain>
    </source>
</reference>
<evidence type="ECO:0000256" key="1">
    <source>
        <dbReference type="SAM" id="Phobius"/>
    </source>
</evidence>
<dbReference type="EMBL" id="BEGY01000070">
    <property type="protein sequence ID" value="GAX81759.1"/>
    <property type="molecule type" value="Genomic_DNA"/>
</dbReference>
<evidence type="ECO:0000313" key="4">
    <source>
        <dbReference type="Proteomes" id="UP000232323"/>
    </source>
</evidence>
<keyword evidence="1" id="KW-0812">Transmembrane</keyword>
<protein>
    <submittedName>
        <fullName evidence="3">Uncharacterized protein</fullName>
    </submittedName>
</protein>
<organism evidence="3 4">
    <name type="scientific">Chlamydomonas eustigma</name>
    <dbReference type="NCBI Taxonomy" id="1157962"/>
    <lineage>
        <taxon>Eukaryota</taxon>
        <taxon>Viridiplantae</taxon>
        <taxon>Chlorophyta</taxon>
        <taxon>core chlorophytes</taxon>
        <taxon>Chlorophyceae</taxon>
        <taxon>CS clade</taxon>
        <taxon>Chlamydomonadales</taxon>
        <taxon>Chlamydomonadaceae</taxon>
        <taxon>Chlamydomonas</taxon>
    </lineage>
</organism>
<dbReference type="OrthoDB" id="19329at2759"/>
<sequence length="229" mass="25301">MRGVSGIIVSFYLLLLIKLSSAYVEGEFIPTARKSQFHGVRTQWHDLLGSYCPRHGQDRTVALPLPQPQAALQPDKDDYKIQLSFDSDRLFTSWIKVLGPGAPRVPVVEIHLRRAGEELLGVTAQVLDAPISYLHSHPTLADEWRNESAWPKHLLIVYRFKSEQEIDLDRGLYVIIALALVCLFILMLNAASGSEAKLAHFLQDVVAASDLGVSSASGSSWKGDIAKGD</sequence>